<dbReference type="PIRSF" id="PIRSF019083">
    <property type="entry name" value="UCP019083_VanZ"/>
    <property type="match status" value="1"/>
</dbReference>
<dbReference type="RefSeq" id="WP_069717698.1">
    <property type="nucleotide sequence ID" value="NZ_MJEH01000033.1"/>
</dbReference>
<keyword evidence="1" id="KW-0472">Membrane</keyword>
<dbReference type="NCBIfam" id="NF037970">
    <property type="entry name" value="vanZ_1"/>
    <property type="match status" value="1"/>
</dbReference>
<feature type="domain" description="VanZ-like" evidence="2">
    <location>
        <begin position="10"/>
        <end position="154"/>
    </location>
</feature>
<organism evidence="3 4">
    <name type="scientific">Bacillus solimangrovi</name>
    <dbReference type="NCBI Taxonomy" id="1305675"/>
    <lineage>
        <taxon>Bacteria</taxon>
        <taxon>Bacillati</taxon>
        <taxon>Bacillota</taxon>
        <taxon>Bacilli</taxon>
        <taxon>Bacillales</taxon>
        <taxon>Bacillaceae</taxon>
        <taxon>Bacillus</taxon>
    </lineage>
</organism>
<accession>A0A1E5LDI9</accession>
<gene>
    <name evidence="3" type="ORF">BFG57_02485</name>
</gene>
<dbReference type="InterPro" id="IPR016747">
    <property type="entry name" value="Phosphotransbutyrylase"/>
</dbReference>
<comment type="caution">
    <text evidence="3">The sequence shown here is derived from an EMBL/GenBank/DDBJ whole genome shotgun (WGS) entry which is preliminary data.</text>
</comment>
<evidence type="ECO:0000256" key="1">
    <source>
        <dbReference type="SAM" id="Phobius"/>
    </source>
</evidence>
<reference evidence="3 4" key="1">
    <citation type="submission" date="2016-08" db="EMBL/GenBank/DDBJ databases">
        <title>Genome of Bacillus solimangrovi GH2-4.</title>
        <authorList>
            <person name="Lim S."/>
            <person name="Kim B.-C."/>
        </authorList>
    </citation>
    <scope>NUCLEOTIDE SEQUENCE [LARGE SCALE GENOMIC DNA]</scope>
    <source>
        <strain evidence="3 4">GH2-4</strain>
    </source>
</reference>
<keyword evidence="1" id="KW-0812">Transmembrane</keyword>
<dbReference type="Proteomes" id="UP000095209">
    <property type="component" value="Unassembled WGS sequence"/>
</dbReference>
<dbReference type="Pfam" id="PF04892">
    <property type="entry name" value="VanZ"/>
    <property type="match status" value="1"/>
</dbReference>
<feature type="transmembrane region" description="Helical" evidence="1">
    <location>
        <begin position="73"/>
        <end position="92"/>
    </location>
</feature>
<dbReference type="STRING" id="1305675.BFG57_02485"/>
<protein>
    <recommendedName>
        <fullName evidence="2">VanZ-like domain-containing protein</fullName>
    </recommendedName>
</protein>
<keyword evidence="1" id="KW-1133">Transmembrane helix</keyword>
<dbReference type="InterPro" id="IPR006976">
    <property type="entry name" value="VanZ-like"/>
</dbReference>
<name>A0A1E5LDI9_9BACI</name>
<sequence>MKSIVIYWLPVFIGAAIIFSFSAQPYEKQDLKPTLSKYIDEEQVAKRFEDVKVYYANKEVSIEALGTTKFIEFFIRKFAHFSVFFMLCFLIFRALNVTALKLGMKSLIALLVTGIYAALDEYHQSFTENRTPLIEDVLLDCFGGIVGLIVAIMMYHIIIPKIKKNRTIT</sequence>
<dbReference type="EMBL" id="MJEH01000033">
    <property type="protein sequence ID" value="OEH92157.1"/>
    <property type="molecule type" value="Genomic_DNA"/>
</dbReference>
<keyword evidence="4" id="KW-1185">Reference proteome</keyword>
<evidence type="ECO:0000313" key="3">
    <source>
        <dbReference type="EMBL" id="OEH92157.1"/>
    </source>
</evidence>
<dbReference type="AlphaFoldDB" id="A0A1E5LDI9"/>
<evidence type="ECO:0000259" key="2">
    <source>
        <dbReference type="Pfam" id="PF04892"/>
    </source>
</evidence>
<evidence type="ECO:0000313" key="4">
    <source>
        <dbReference type="Proteomes" id="UP000095209"/>
    </source>
</evidence>
<proteinExistence type="predicted"/>
<feature type="transmembrane region" description="Helical" evidence="1">
    <location>
        <begin position="7"/>
        <end position="26"/>
    </location>
</feature>
<feature type="transmembrane region" description="Helical" evidence="1">
    <location>
        <begin position="137"/>
        <end position="158"/>
    </location>
</feature>